<dbReference type="GO" id="GO:0070072">
    <property type="term" value="P:vacuolar proton-transporting V-type ATPase complex assembly"/>
    <property type="evidence" value="ECO:0007669"/>
    <property type="project" value="EnsemblFungi"/>
</dbReference>
<evidence type="ECO:0000256" key="4">
    <source>
        <dbReference type="ARBA" id="ARBA00022692"/>
    </source>
</evidence>
<evidence type="ECO:0000256" key="1">
    <source>
        <dbReference type="ARBA" id="ARBA00004115"/>
    </source>
</evidence>
<dbReference type="GO" id="GO:0006078">
    <property type="term" value="P:(1-&gt;6)-beta-D-glucan biosynthetic process"/>
    <property type="evidence" value="ECO:0007669"/>
    <property type="project" value="EnsemblFungi"/>
</dbReference>
<evidence type="ECO:0000256" key="8">
    <source>
        <dbReference type="ARBA" id="ARBA00023136"/>
    </source>
</evidence>
<dbReference type="OrthoDB" id="9985059at2759"/>
<feature type="signal peptide" evidence="11">
    <location>
        <begin position="1"/>
        <end position="21"/>
    </location>
</feature>
<dbReference type="KEGG" id="kaf:KAFR_0D04940"/>
<keyword evidence="6" id="KW-0256">Endoplasmic reticulum</keyword>
<evidence type="ECO:0000256" key="11">
    <source>
        <dbReference type="SAM" id="SignalP"/>
    </source>
</evidence>
<feature type="region of interest" description="Disordered" evidence="10">
    <location>
        <begin position="300"/>
        <end position="335"/>
    </location>
</feature>
<evidence type="ECO:0000313" key="13">
    <source>
        <dbReference type="Proteomes" id="UP000005220"/>
    </source>
</evidence>
<comment type="similarity">
    <text evidence="2">Belongs to the BIG1 family.</text>
</comment>
<evidence type="ECO:0000256" key="5">
    <source>
        <dbReference type="ARBA" id="ARBA00022729"/>
    </source>
</evidence>
<keyword evidence="4" id="KW-0812">Transmembrane</keyword>
<comment type="subcellular location">
    <subcellularLocation>
        <location evidence="1">Endoplasmic reticulum membrane</location>
        <topology evidence="1">Single-pass type I membrane protein</topology>
    </subcellularLocation>
</comment>
<dbReference type="AlphaFoldDB" id="H2AUU1"/>
<dbReference type="HOGENOM" id="CLU_067894_0_0_1"/>
<organism evidence="12 13">
    <name type="scientific">Kazachstania africana (strain ATCC 22294 / BCRC 22015 / CBS 2517 / CECT 1963 / NBRC 1671 / NRRL Y-8276)</name>
    <name type="common">Yeast</name>
    <name type="synonym">Kluyveromyces africanus</name>
    <dbReference type="NCBI Taxonomy" id="1071382"/>
    <lineage>
        <taxon>Eukaryota</taxon>
        <taxon>Fungi</taxon>
        <taxon>Dikarya</taxon>
        <taxon>Ascomycota</taxon>
        <taxon>Saccharomycotina</taxon>
        <taxon>Saccharomycetes</taxon>
        <taxon>Saccharomycetales</taxon>
        <taxon>Saccharomycetaceae</taxon>
        <taxon>Kazachstania</taxon>
    </lineage>
</organism>
<keyword evidence="9" id="KW-0961">Cell wall biogenesis/degradation</keyword>
<keyword evidence="5 11" id="KW-0732">Signal</keyword>
<evidence type="ECO:0000256" key="10">
    <source>
        <dbReference type="SAM" id="MobiDB-lite"/>
    </source>
</evidence>
<protein>
    <recommendedName>
        <fullName evidence="3">Protein BIG1</fullName>
    </recommendedName>
</protein>
<feature type="chain" id="PRO_5003559660" description="Protein BIG1" evidence="11">
    <location>
        <begin position="22"/>
        <end position="335"/>
    </location>
</feature>
<keyword evidence="7" id="KW-1133">Transmembrane helix</keyword>
<evidence type="ECO:0000256" key="3">
    <source>
        <dbReference type="ARBA" id="ARBA00022089"/>
    </source>
</evidence>
<dbReference type="FunCoup" id="H2AUU1">
    <property type="interactions" value="31"/>
</dbReference>
<dbReference type="STRING" id="1071382.H2AUU1"/>
<dbReference type="GeneID" id="13882543"/>
<dbReference type="eggNOG" id="ENOG502RXHV">
    <property type="taxonomic scope" value="Eukaryota"/>
</dbReference>
<evidence type="ECO:0000256" key="9">
    <source>
        <dbReference type="ARBA" id="ARBA00023316"/>
    </source>
</evidence>
<name>H2AUU1_KAZAF</name>
<dbReference type="PANTHER" id="PTHR28285:SF1">
    <property type="entry name" value="PROTEIN BIG1"/>
    <property type="match status" value="1"/>
</dbReference>
<dbReference type="EMBL" id="HE650824">
    <property type="protein sequence ID" value="CCF58141.1"/>
    <property type="molecule type" value="Genomic_DNA"/>
</dbReference>
<dbReference type="GO" id="GO:0005789">
    <property type="term" value="C:endoplasmic reticulum membrane"/>
    <property type="evidence" value="ECO:0007669"/>
    <property type="project" value="UniProtKB-SubCell"/>
</dbReference>
<evidence type="ECO:0000256" key="2">
    <source>
        <dbReference type="ARBA" id="ARBA00008203"/>
    </source>
</evidence>
<evidence type="ECO:0000256" key="6">
    <source>
        <dbReference type="ARBA" id="ARBA00022824"/>
    </source>
</evidence>
<sequence>MCGALVQLLLCFQVLFYSCCAELVKQKDVPAILFSHKLSPGMLKYQENYESAMSLPSKSFDIIAEELLRKCNSDAIIFVNQPGLCKLDFEEFEDEFKFLRKYIKVSSTSLKFEKVSGLHQNTFQNLIDITSKECNIDRFMTLRGNNTDDFEPYIDTNKRIIVINYPPLPENDYDLRRKHIMDYDLYLRTILAQIPSPYQTVIYTSLERSLVPKEDVMNNIEVFPGLFEDLAEEEKNDRLKDEPPAPLNKFRTLYPGMSTKYISIFDSGFLEQNGQLLKAIFTSLVGYIIYQTILYVREPKKSRPNDKHPKRKSPEKPVTKTEKKAESCEAEKKRD</sequence>
<dbReference type="PANTHER" id="PTHR28285">
    <property type="entry name" value="PROTEIN BIG1"/>
    <property type="match status" value="1"/>
</dbReference>
<gene>
    <name evidence="12" type="primary">KAFR0D04940</name>
    <name evidence="12" type="ORF">KAFR_0D04940</name>
</gene>
<dbReference type="GO" id="GO:0009272">
    <property type="term" value="P:fungal-type cell wall biogenesis"/>
    <property type="evidence" value="ECO:0007669"/>
    <property type="project" value="TreeGrafter"/>
</dbReference>
<dbReference type="Proteomes" id="UP000005220">
    <property type="component" value="Chromosome 4"/>
</dbReference>
<dbReference type="InParanoid" id="H2AUU1"/>
<dbReference type="RefSeq" id="XP_003957276.1">
    <property type="nucleotide sequence ID" value="XM_003957227.1"/>
</dbReference>
<keyword evidence="8" id="KW-0472">Membrane</keyword>
<proteinExistence type="inferred from homology"/>
<evidence type="ECO:0000256" key="7">
    <source>
        <dbReference type="ARBA" id="ARBA00022989"/>
    </source>
</evidence>
<evidence type="ECO:0000313" key="12">
    <source>
        <dbReference type="EMBL" id="CCF58141.1"/>
    </source>
</evidence>
<reference evidence="12 13" key="1">
    <citation type="journal article" date="2011" name="Proc. Natl. Acad. Sci. U.S.A.">
        <title>Evolutionary erosion of yeast sex chromosomes by mating-type switching accidents.</title>
        <authorList>
            <person name="Gordon J.L."/>
            <person name="Armisen D."/>
            <person name="Proux-Wera E."/>
            <person name="Oheigeartaigh S.S."/>
            <person name="Byrne K.P."/>
            <person name="Wolfe K.H."/>
        </authorList>
    </citation>
    <scope>NUCLEOTIDE SEQUENCE [LARGE SCALE GENOMIC DNA]</scope>
    <source>
        <strain evidence="13">ATCC 22294 / BCRC 22015 / CBS 2517 / CECT 1963 / NBRC 1671 / NRRL Y-8276</strain>
    </source>
</reference>
<dbReference type="InterPro" id="IPR037654">
    <property type="entry name" value="Big1"/>
</dbReference>
<keyword evidence="13" id="KW-1185">Reference proteome</keyword>
<accession>H2AUU1</accession>
<dbReference type="GO" id="GO:0071555">
    <property type="term" value="P:cell wall organization"/>
    <property type="evidence" value="ECO:0007669"/>
    <property type="project" value="UniProtKB-KW"/>
</dbReference>